<evidence type="ECO:0000313" key="1">
    <source>
        <dbReference type="EMBL" id="OON37494.1"/>
    </source>
</evidence>
<protein>
    <submittedName>
        <fullName evidence="1">Uncharacterized protein</fullName>
    </submittedName>
</protein>
<dbReference type="Proteomes" id="UP000190667">
    <property type="component" value="Unassembled WGS sequence"/>
</dbReference>
<reference evidence="1 2" key="1">
    <citation type="submission" date="2016-12" db="EMBL/GenBank/DDBJ databases">
        <title>Izhakiella australiana sp. nov. of genus Izhakiella isolated from Australian desert.</title>
        <authorList>
            <person name="Ji M."/>
        </authorList>
    </citation>
    <scope>NUCLEOTIDE SEQUENCE [LARGE SCALE GENOMIC DNA]</scope>
    <source>
        <strain evidence="1 2">D4N98</strain>
    </source>
</reference>
<proteinExistence type="predicted"/>
<dbReference type="AlphaFoldDB" id="A0A1S8YEH1"/>
<organism evidence="1 2">
    <name type="scientific">Izhakiella australiensis</name>
    <dbReference type="NCBI Taxonomy" id="1926881"/>
    <lineage>
        <taxon>Bacteria</taxon>
        <taxon>Pseudomonadati</taxon>
        <taxon>Pseudomonadota</taxon>
        <taxon>Gammaproteobacteria</taxon>
        <taxon>Enterobacterales</taxon>
        <taxon>Erwiniaceae</taxon>
        <taxon>Izhakiella</taxon>
    </lineage>
</organism>
<dbReference type="InterPro" id="IPR046066">
    <property type="entry name" value="DUF6024"/>
</dbReference>
<dbReference type="RefSeq" id="WP_078004496.1">
    <property type="nucleotide sequence ID" value="NZ_MRUL01000020.1"/>
</dbReference>
<dbReference type="Pfam" id="PF19488">
    <property type="entry name" value="DUF6024"/>
    <property type="match status" value="1"/>
</dbReference>
<evidence type="ECO:0000313" key="2">
    <source>
        <dbReference type="Proteomes" id="UP000190667"/>
    </source>
</evidence>
<comment type="caution">
    <text evidence="1">The sequence shown here is derived from an EMBL/GenBank/DDBJ whole genome shotgun (WGS) entry which is preliminary data.</text>
</comment>
<accession>A0A1S8YEH1</accession>
<dbReference type="OrthoDB" id="5822449at2"/>
<dbReference type="EMBL" id="MRUL01000020">
    <property type="protein sequence ID" value="OON37494.1"/>
    <property type="molecule type" value="Genomic_DNA"/>
</dbReference>
<gene>
    <name evidence="1" type="ORF">BTJ39_20050</name>
</gene>
<keyword evidence="2" id="KW-1185">Reference proteome</keyword>
<name>A0A1S8YEH1_9GAMM</name>
<sequence length="291" mass="32389">MDASSLPPQLQQVHGEQFYERAHMLRDELRESLSRIYKLDDYDIFFVQSVRVGLVILSHLFHKQETTRCLAKHAHFQPVSELFNAPGHITGPGSVRVITHVDPGTGEVHSLKDSLGKGVVDASHSFATNLHGELIRDSSIFVAPLHEHASLAPGLAIIALRPEHFSTLMRSELRLFEESTSAAKPLQEAMAHLDSAEWKPYNVAQVKPVKMLNIGGINFTSISNPNLPFSCFEVPPLSEELQQRVKMAGASYFPQSHTIRLSCRARGDGRKAVDMSAEVQQALSTLWNRPQ</sequence>